<protein>
    <recommendedName>
        <fullName evidence="2">DUF4935 domain-containing protein</fullName>
    </recommendedName>
</protein>
<keyword evidence="4" id="KW-1185">Reference proteome</keyword>
<sequence length="513" mass="58671">MKYVLLDTNIVLDMVIDRRNQVTDAILSSFIKLLDYNEIRLIVPEIVKVETKRHLDEELALVGKQLHKVMKNIDDLYGVATYTIDGLDIREYKKHSKQELAKAYEMYERNEAEYKKELVKTIDMVFEHSNSLVITCDDFLSNAVTKRRIFKRAPFHIEKKESYGDGLIAEILINLGRYVPLKSSDEILFVTGNYTDFCVGKNAKTILLSDIVDDINAAGVPCPVNCINNFGQLIGKELKDNVEAANLSAEFAEELLEQYEEEMEQLAMEVRDMDRESADLTPMAGYSNKLGEDLIDSDFVADVVKAFDELNKIYSTLEYECCDALYEELSEKIKYASILEIPEILNKFKKVFDMFSFLPCIGNDTVEDFTFEDLATVLEWLDKQQKLMQDISAIDCLPDSIYYGDTIDIENSELKTLKFSLDDLFLDPEEGSSEDIDMRLYDSDGEILATGCVSVTYGFIEFDEDGGVGDGLSDDISYNYKDIIDALRDVIDEWREFVIKQVEITNLLMEELN</sequence>
<reference evidence="3 4" key="1">
    <citation type="submission" date="2016-10" db="EMBL/GenBank/DDBJ databases">
        <authorList>
            <person name="Varghese N."/>
            <person name="Submissions S."/>
        </authorList>
    </citation>
    <scope>NUCLEOTIDE SEQUENCE [LARGE SCALE GENOMIC DNA]</scope>
    <source>
        <strain evidence="3 4">ATCC 19403</strain>
    </source>
</reference>
<accession>A0ABY1CH36</accession>
<dbReference type="RefSeq" id="WP_054791029.1">
    <property type="nucleotide sequence ID" value="NZ_LT630003.1"/>
</dbReference>
<evidence type="ECO:0000313" key="4">
    <source>
        <dbReference type="Proteomes" id="UP000198970"/>
    </source>
</evidence>
<evidence type="ECO:0000259" key="2">
    <source>
        <dbReference type="Pfam" id="PF16289"/>
    </source>
</evidence>
<proteinExistence type="predicted"/>
<dbReference type="Pfam" id="PF16289">
    <property type="entry name" value="PIN_12"/>
    <property type="match status" value="1"/>
</dbReference>
<dbReference type="EMBL" id="LT630003">
    <property type="protein sequence ID" value="SEU04251.1"/>
    <property type="molecule type" value="Genomic_DNA"/>
</dbReference>
<feature type="domain" description="DUF4935" evidence="2">
    <location>
        <begin position="4"/>
        <end position="197"/>
    </location>
</feature>
<gene>
    <name evidence="3" type="ORF">SAMN02745906_4280</name>
</gene>
<dbReference type="Proteomes" id="UP000198970">
    <property type="component" value="Chromosome I"/>
</dbReference>
<evidence type="ECO:0000256" key="1">
    <source>
        <dbReference type="SAM" id="Coils"/>
    </source>
</evidence>
<feature type="coiled-coil region" evidence="1">
    <location>
        <begin position="242"/>
        <end position="276"/>
    </location>
</feature>
<evidence type="ECO:0000313" key="3">
    <source>
        <dbReference type="EMBL" id="SEU04251.1"/>
    </source>
</evidence>
<name>A0ABY1CH36_9FIRM</name>
<organism evidence="3 4">
    <name type="scientific">Lacrimispora sphenoides JCM 1415</name>
    <dbReference type="NCBI Taxonomy" id="1297793"/>
    <lineage>
        <taxon>Bacteria</taxon>
        <taxon>Bacillati</taxon>
        <taxon>Bacillota</taxon>
        <taxon>Clostridia</taxon>
        <taxon>Lachnospirales</taxon>
        <taxon>Lachnospiraceae</taxon>
        <taxon>Lacrimispora</taxon>
    </lineage>
</organism>
<dbReference type="InterPro" id="IPR032557">
    <property type="entry name" value="DUF4935"/>
</dbReference>
<keyword evidence="1" id="KW-0175">Coiled coil</keyword>